<dbReference type="PROSITE" id="PS50887">
    <property type="entry name" value="GGDEF"/>
    <property type="match status" value="1"/>
</dbReference>
<dbReference type="SMART" id="SM00267">
    <property type="entry name" value="GGDEF"/>
    <property type="match status" value="1"/>
</dbReference>
<dbReference type="Gene3D" id="3.30.70.270">
    <property type="match status" value="1"/>
</dbReference>
<feature type="transmembrane region" description="Helical" evidence="3">
    <location>
        <begin position="70"/>
        <end position="90"/>
    </location>
</feature>
<dbReference type="EC" id="2.7.7.65" evidence="1"/>
<dbReference type="InterPro" id="IPR043128">
    <property type="entry name" value="Rev_trsase/Diguanyl_cyclase"/>
</dbReference>
<dbReference type="EMBL" id="BPEY01000045">
    <property type="protein sequence ID" value="GIU47220.1"/>
    <property type="molecule type" value="Genomic_DNA"/>
</dbReference>
<evidence type="ECO:0000313" key="6">
    <source>
        <dbReference type="Proteomes" id="UP000887104"/>
    </source>
</evidence>
<dbReference type="SUPFAM" id="SSF55073">
    <property type="entry name" value="Nucleotide cyclase"/>
    <property type="match status" value="1"/>
</dbReference>
<keyword evidence="6" id="KW-1185">Reference proteome</keyword>
<sequence>MDKKMANTRLYQAGITIAVAFSVLLSVCLAQAQTKPYQLIDGFDIATEGALLLLGLSWLTLVLQARPDGNVTRLLIVGLLGYSLGCYMDLLDEFFINSSLPGWFSWLEKLPTPIGLLTLTLGLWLWREEQKTVNEQLRTREQFFRQHQLVDRVTKIYDSRAIRQQLNLLIKREENLGLVMLDIDNFAKVNQQQGFKEGDILLTNIAQLLASQLRSQDLVCRYAGDSFIVLLPKASAAFNQSMADELKQAICGLNCQASCAVFHYQNNQSDTKLNASQLIAELTSEMDKVKQARVMSKVS</sequence>
<dbReference type="NCBIfam" id="TIGR00254">
    <property type="entry name" value="GGDEF"/>
    <property type="match status" value="1"/>
</dbReference>
<name>A0ABQ4PI37_9GAMM</name>
<accession>A0ABQ4PI37</accession>
<comment type="caution">
    <text evidence="5">The sequence shown here is derived from an EMBL/GenBank/DDBJ whole genome shotgun (WGS) entry which is preliminary data.</text>
</comment>
<dbReference type="Pfam" id="PF00990">
    <property type="entry name" value="GGDEF"/>
    <property type="match status" value="1"/>
</dbReference>
<organism evidence="5 6">
    <name type="scientific">Shewanella sairae</name>
    <dbReference type="NCBI Taxonomy" id="190310"/>
    <lineage>
        <taxon>Bacteria</taxon>
        <taxon>Pseudomonadati</taxon>
        <taxon>Pseudomonadota</taxon>
        <taxon>Gammaproteobacteria</taxon>
        <taxon>Alteromonadales</taxon>
        <taxon>Shewanellaceae</taxon>
        <taxon>Shewanella</taxon>
    </lineage>
</organism>
<keyword evidence="3" id="KW-0472">Membrane</keyword>
<keyword evidence="3" id="KW-0812">Transmembrane</keyword>
<feature type="transmembrane region" description="Helical" evidence="3">
    <location>
        <begin position="42"/>
        <end position="63"/>
    </location>
</feature>
<evidence type="ECO:0000259" key="4">
    <source>
        <dbReference type="PROSITE" id="PS50887"/>
    </source>
</evidence>
<feature type="domain" description="GGDEF" evidence="4">
    <location>
        <begin position="174"/>
        <end position="299"/>
    </location>
</feature>
<dbReference type="PANTHER" id="PTHR45138">
    <property type="entry name" value="REGULATORY COMPONENTS OF SENSORY TRANSDUCTION SYSTEM"/>
    <property type="match status" value="1"/>
</dbReference>
<proteinExistence type="predicted"/>
<dbReference type="InterPro" id="IPR000160">
    <property type="entry name" value="GGDEF_dom"/>
</dbReference>
<evidence type="ECO:0000313" key="5">
    <source>
        <dbReference type="EMBL" id="GIU47220.1"/>
    </source>
</evidence>
<dbReference type="InterPro" id="IPR029787">
    <property type="entry name" value="Nucleotide_cyclase"/>
</dbReference>
<evidence type="ECO:0000256" key="1">
    <source>
        <dbReference type="ARBA" id="ARBA00012528"/>
    </source>
</evidence>
<evidence type="ECO:0000256" key="3">
    <source>
        <dbReference type="SAM" id="Phobius"/>
    </source>
</evidence>
<dbReference type="Proteomes" id="UP000887104">
    <property type="component" value="Unassembled WGS sequence"/>
</dbReference>
<dbReference type="InterPro" id="IPR050469">
    <property type="entry name" value="Diguanylate_Cyclase"/>
</dbReference>
<gene>
    <name evidence="5" type="ORF">TUM4438_25660</name>
</gene>
<evidence type="ECO:0000256" key="2">
    <source>
        <dbReference type="ARBA" id="ARBA00034247"/>
    </source>
</evidence>
<dbReference type="PANTHER" id="PTHR45138:SF9">
    <property type="entry name" value="DIGUANYLATE CYCLASE DGCM-RELATED"/>
    <property type="match status" value="1"/>
</dbReference>
<comment type="catalytic activity">
    <reaction evidence="2">
        <text>2 GTP = 3',3'-c-di-GMP + 2 diphosphate</text>
        <dbReference type="Rhea" id="RHEA:24898"/>
        <dbReference type="ChEBI" id="CHEBI:33019"/>
        <dbReference type="ChEBI" id="CHEBI:37565"/>
        <dbReference type="ChEBI" id="CHEBI:58805"/>
        <dbReference type="EC" id="2.7.7.65"/>
    </reaction>
</comment>
<dbReference type="CDD" id="cd01949">
    <property type="entry name" value="GGDEF"/>
    <property type="match status" value="1"/>
</dbReference>
<keyword evidence="3" id="KW-1133">Transmembrane helix</keyword>
<protein>
    <recommendedName>
        <fullName evidence="1">diguanylate cyclase</fullName>
        <ecNumber evidence="1">2.7.7.65</ecNumber>
    </recommendedName>
</protein>
<reference evidence="5" key="1">
    <citation type="submission" date="2021-05" db="EMBL/GenBank/DDBJ databases">
        <title>Molecular characterization for Shewanella algae harboring chromosomal blaOXA-55-like strains isolated from clinical and environment sample.</title>
        <authorList>
            <person name="Ohama Y."/>
            <person name="Aoki K."/>
            <person name="Harada S."/>
            <person name="Moriya K."/>
            <person name="Ishii Y."/>
            <person name="Tateda K."/>
        </authorList>
    </citation>
    <scope>NUCLEOTIDE SEQUENCE</scope>
    <source>
        <strain evidence="5">JCM 11563</strain>
    </source>
</reference>